<protein>
    <recommendedName>
        <fullName evidence="4">DUF5667 domain-containing protein</fullName>
    </recommendedName>
</protein>
<proteinExistence type="predicted"/>
<gene>
    <name evidence="2" type="ORF">UX47_C0005G0040</name>
</gene>
<organism evidence="2 3">
    <name type="scientific">Candidatus Collierbacteria bacterium GW2011_GWA2_46_26</name>
    <dbReference type="NCBI Taxonomy" id="1618381"/>
    <lineage>
        <taxon>Bacteria</taxon>
        <taxon>Candidatus Collieribacteriota</taxon>
    </lineage>
</organism>
<name>A0A0G1RTF6_9BACT</name>
<evidence type="ECO:0000256" key="1">
    <source>
        <dbReference type="SAM" id="SignalP"/>
    </source>
</evidence>
<evidence type="ECO:0008006" key="4">
    <source>
        <dbReference type="Google" id="ProtNLM"/>
    </source>
</evidence>
<keyword evidence="1" id="KW-0732">Signal</keyword>
<feature type="chain" id="PRO_5002539454" description="DUF5667 domain-containing protein" evidence="1">
    <location>
        <begin position="27"/>
        <end position="190"/>
    </location>
</feature>
<reference evidence="2 3" key="1">
    <citation type="journal article" date="2015" name="Nature">
        <title>rRNA introns, odd ribosomes, and small enigmatic genomes across a large radiation of phyla.</title>
        <authorList>
            <person name="Brown C.T."/>
            <person name="Hug L.A."/>
            <person name="Thomas B.C."/>
            <person name="Sharon I."/>
            <person name="Castelle C.J."/>
            <person name="Singh A."/>
            <person name="Wilkins M.J."/>
            <person name="Williams K.H."/>
            <person name="Banfield J.F."/>
        </authorList>
    </citation>
    <scope>NUCLEOTIDE SEQUENCE [LARGE SCALE GENOMIC DNA]</scope>
</reference>
<evidence type="ECO:0000313" key="3">
    <source>
        <dbReference type="Proteomes" id="UP000034794"/>
    </source>
</evidence>
<comment type="caution">
    <text evidence="2">The sequence shown here is derived from an EMBL/GenBank/DDBJ whole genome shotgun (WGS) entry which is preliminary data.</text>
</comment>
<dbReference type="EMBL" id="LCMI01000005">
    <property type="protein sequence ID" value="KKU33238.1"/>
    <property type="molecule type" value="Genomic_DNA"/>
</dbReference>
<dbReference type="Proteomes" id="UP000034794">
    <property type="component" value="Unassembled WGS sequence"/>
</dbReference>
<evidence type="ECO:0000313" key="2">
    <source>
        <dbReference type="EMBL" id="KKU33238.1"/>
    </source>
</evidence>
<feature type="signal peptide" evidence="1">
    <location>
        <begin position="1"/>
        <end position="26"/>
    </location>
</feature>
<dbReference type="AlphaFoldDB" id="A0A0G1RTF6"/>
<accession>A0A0G1RTF6</accession>
<dbReference type="PATRIC" id="fig|1618381.3.peg.524"/>
<sequence length="190" mass="20450">MNKLGYLLKLAASASLFLIIVSPSFAAKPDNAGNGYTKSGKPVAVVSTVRAKACQAKESAVKTRMTQMTKLVTTMETTFDKIAERVRGYYTDKVLPSGKSLPNYSALTSNITSNKALVQTALDKAQADTLAFSCDSENPRTLLLQFNTNMKLVKGALKTYRTAINKLIVAIRTIPAISPTPSPTNNVTID</sequence>